<protein>
    <submittedName>
        <fullName evidence="2">Uncharacterized protein</fullName>
    </submittedName>
</protein>
<evidence type="ECO:0000313" key="3">
    <source>
        <dbReference type="Proteomes" id="UP000584867"/>
    </source>
</evidence>
<dbReference type="RefSeq" id="WP_184253781.1">
    <property type="nucleotide sequence ID" value="NZ_JACHIO010000004.1"/>
</dbReference>
<dbReference type="AlphaFoldDB" id="A0A7W7ZNM2"/>
<proteinExistence type="predicted"/>
<sequence length="151" mass="15347">MNQVRFQIGVPRAGSAAHQAEQEDHGTNAGRIVRPAAGSAARAAEEEKAAGGRTAQTSAGFSLRGQNGTVVRNAAVTPAALNHRAGVQTPPAEALAQPARPASQQASETLPSNPRGSNAEPAPAGPLQLAASRFQTLVQSLFSPGDKTGKP</sequence>
<reference evidence="2 3" key="1">
    <citation type="submission" date="2020-08" db="EMBL/GenBank/DDBJ databases">
        <title>Genomic Encyclopedia of Type Strains, Phase IV (KMG-V): Genome sequencing to study the core and pangenomes of soil and plant-associated prokaryotes.</title>
        <authorList>
            <person name="Whitman W."/>
        </authorList>
    </citation>
    <scope>NUCLEOTIDE SEQUENCE [LARGE SCALE GENOMIC DNA]</scope>
    <source>
        <strain evidence="2 3">X5P3</strain>
    </source>
</reference>
<organism evidence="2 3">
    <name type="scientific">Granulicella mallensis</name>
    <dbReference type="NCBI Taxonomy" id="940614"/>
    <lineage>
        <taxon>Bacteria</taxon>
        <taxon>Pseudomonadati</taxon>
        <taxon>Acidobacteriota</taxon>
        <taxon>Terriglobia</taxon>
        <taxon>Terriglobales</taxon>
        <taxon>Acidobacteriaceae</taxon>
        <taxon>Granulicella</taxon>
    </lineage>
</organism>
<comment type="caution">
    <text evidence="2">The sequence shown here is derived from an EMBL/GenBank/DDBJ whole genome shotgun (WGS) entry which is preliminary data.</text>
</comment>
<dbReference type="EMBL" id="JACHIO010000004">
    <property type="protein sequence ID" value="MBB5062968.1"/>
    <property type="molecule type" value="Genomic_DNA"/>
</dbReference>
<evidence type="ECO:0000313" key="2">
    <source>
        <dbReference type="EMBL" id="MBB5062968.1"/>
    </source>
</evidence>
<feature type="region of interest" description="Disordered" evidence="1">
    <location>
        <begin position="81"/>
        <end position="128"/>
    </location>
</feature>
<feature type="compositionally biased region" description="Low complexity" evidence="1">
    <location>
        <begin position="94"/>
        <end position="107"/>
    </location>
</feature>
<gene>
    <name evidence="2" type="ORF">HDF15_001305</name>
</gene>
<feature type="region of interest" description="Disordered" evidence="1">
    <location>
        <begin position="1"/>
        <end position="66"/>
    </location>
</feature>
<dbReference type="Proteomes" id="UP000584867">
    <property type="component" value="Unassembled WGS sequence"/>
</dbReference>
<evidence type="ECO:0000256" key="1">
    <source>
        <dbReference type="SAM" id="MobiDB-lite"/>
    </source>
</evidence>
<accession>A0A7W7ZNM2</accession>
<name>A0A7W7ZNM2_9BACT</name>
<feature type="compositionally biased region" description="Polar residues" evidence="1">
    <location>
        <begin position="56"/>
        <end position="66"/>
    </location>
</feature>